<evidence type="ECO:0000256" key="2">
    <source>
        <dbReference type="ARBA" id="ARBA00023002"/>
    </source>
</evidence>
<keyword evidence="2" id="KW-0560">Oxidoreductase</keyword>
<protein>
    <submittedName>
        <fullName evidence="4">4-hydroxythreonine-4-phosphate dehydrogenase PdxA</fullName>
    </submittedName>
</protein>
<dbReference type="InterPro" id="IPR005255">
    <property type="entry name" value="PdxA_fam"/>
</dbReference>
<evidence type="ECO:0000313" key="5">
    <source>
        <dbReference type="Proteomes" id="UP000708338"/>
    </source>
</evidence>
<keyword evidence="3" id="KW-0520">NAD</keyword>
<dbReference type="AlphaFoldDB" id="A0AA41FEL5"/>
<evidence type="ECO:0000313" key="4">
    <source>
        <dbReference type="EMBL" id="MBT9810000.1"/>
    </source>
</evidence>
<organism evidence="4 5">
    <name type="scientific">Enterocloster citroniae</name>
    <dbReference type="NCBI Taxonomy" id="358743"/>
    <lineage>
        <taxon>Bacteria</taxon>
        <taxon>Bacillati</taxon>
        <taxon>Bacillota</taxon>
        <taxon>Clostridia</taxon>
        <taxon>Lachnospirales</taxon>
        <taxon>Lachnospiraceae</taxon>
        <taxon>Enterocloster</taxon>
    </lineage>
</organism>
<dbReference type="Gene3D" id="3.40.718.10">
    <property type="entry name" value="Isopropylmalate Dehydrogenase"/>
    <property type="match status" value="1"/>
</dbReference>
<name>A0AA41FEL5_9FIRM</name>
<dbReference type="PANTHER" id="PTHR30004">
    <property type="entry name" value="4-HYDROXYTHREONINE-4-PHOSPHATE DEHYDROGENASE"/>
    <property type="match status" value="1"/>
</dbReference>
<gene>
    <name evidence="4" type="ORF">GPL26_10140</name>
</gene>
<dbReference type="GO" id="GO:0051287">
    <property type="term" value="F:NAD binding"/>
    <property type="evidence" value="ECO:0007669"/>
    <property type="project" value="InterPro"/>
</dbReference>
<sequence length="333" mass="36088">MKDKPVIGVLLGDSAGVGPELVAKVLKNGEYEQYCYPVIIGDVRIFERGCMIAEAEIPHCVIKDVGEADWTRGIPVLDQEDQNPDLIPLGKSSEYCGKAIINAITTAVNLCKEKKIEGFFFAPFNKTAMKLSGCPFESEDYLMAHLFELTGPFGEISVLDNVIAARTTSHVPIKDVSENLTEERIMKAIKHCAKTLKQMGIQDPAIGVAALNPHGGEEGTCGREEIEVIEPTIKKAQEQGIKAMGPYPGDTLFRRAFNGDFDGVVTMYHDQGQIALKTAGFERGVTISGGMPVPIVTCSHGSAYDIAGKNIVDPTSLENAMKMTCRMAMAMRG</sequence>
<keyword evidence="1" id="KW-0479">Metal-binding</keyword>
<dbReference type="SUPFAM" id="SSF53659">
    <property type="entry name" value="Isocitrate/Isopropylmalate dehydrogenase-like"/>
    <property type="match status" value="1"/>
</dbReference>
<comment type="caution">
    <text evidence="4">The sequence shown here is derived from an EMBL/GenBank/DDBJ whole genome shotgun (WGS) entry which is preliminary data.</text>
</comment>
<proteinExistence type="predicted"/>
<dbReference type="PANTHER" id="PTHR30004:SF3">
    <property type="entry name" value="4-HYDROXYTHREONINE-4-PHOSPHATE DEHYDROGENASE 2-RELATED"/>
    <property type="match status" value="1"/>
</dbReference>
<dbReference type="Proteomes" id="UP000708338">
    <property type="component" value="Unassembled WGS sequence"/>
</dbReference>
<accession>A0AA41FEL5</accession>
<dbReference type="Pfam" id="PF04166">
    <property type="entry name" value="PdxA"/>
    <property type="match status" value="1"/>
</dbReference>
<reference evidence="4" key="1">
    <citation type="journal article" date="2021" name="Gut Microbes">
        <title>A synthetic consortium of 100 gut commensals modulates the composition and function in a colon model of the microbiome of elderly subjects.</title>
        <authorList>
            <person name="Perez M."/>
            <person name="Ntemiri A."/>
            <person name="Tan H."/>
            <person name="Harris H.M.B."/>
            <person name="Roager H.M."/>
            <person name="Ribiere C."/>
            <person name="O'Toole P.W."/>
        </authorList>
    </citation>
    <scope>NUCLEOTIDE SEQUENCE</scope>
    <source>
        <strain evidence="4">MCC335</strain>
    </source>
</reference>
<evidence type="ECO:0000256" key="3">
    <source>
        <dbReference type="ARBA" id="ARBA00023027"/>
    </source>
</evidence>
<dbReference type="EMBL" id="WQPS01000012">
    <property type="protein sequence ID" value="MBT9810000.1"/>
    <property type="molecule type" value="Genomic_DNA"/>
</dbReference>
<dbReference type="GO" id="GO:0046872">
    <property type="term" value="F:metal ion binding"/>
    <property type="evidence" value="ECO:0007669"/>
    <property type="project" value="UniProtKB-KW"/>
</dbReference>
<evidence type="ECO:0000256" key="1">
    <source>
        <dbReference type="ARBA" id="ARBA00022723"/>
    </source>
</evidence>
<dbReference type="GO" id="GO:0016491">
    <property type="term" value="F:oxidoreductase activity"/>
    <property type="evidence" value="ECO:0007669"/>
    <property type="project" value="UniProtKB-KW"/>
</dbReference>
<dbReference type="RefSeq" id="WP_045092723.1">
    <property type="nucleotide sequence ID" value="NZ_CABJDD010000003.1"/>
</dbReference>